<accession>A0A3G4S724</accession>
<keyword evidence="2" id="KW-0378">Hydrolase</keyword>
<sequence length="481" mass="56800">MQILCPKWLIDSDNSVLNFMFFLHTCHSKRFFFSKRLNSSQRIGPHNINVISLIVGSLLKNSFIEKREHGIRIIFVKQNNNVEYLMWFHSVLFNAGYCSKEKPKLYKLIGKGNKVFFIYSFKSYSFSSFNWLYDMFYRDNVKIIPRYLDEYLTPLALSTLFLSPVIPEKKGLKLPKSFISVEDLNYLSLVLNKKYNIKTILRDSNFDKSKYSNVSLHIENRSFSTFSKIVKPHLLHSQYHLLNRPILKFTFPGSNIHSYFHISKRGFSSKKNLSDIKYTINYKKEYVLRLEQKEALIGIILGDGFLERVKPNHNTRLRIEQSYPEKEKYLRSLYDLLEPLTTMSPTILTRKDKRSSIKSQSLYFRTLAMPCLNDYYDLFYKEKVKVIPRNLSPLLTARGLAYLIMDDGGKSVHNQTVLHTRSFTLEDVKYFQSVLLENFDLVTRLEEKKKDQWVIYIPVRQVTKLKDIVGPYMHKSMLYKI</sequence>
<geneLocation type="mitochondrion" evidence="2"/>
<dbReference type="InterPro" id="IPR027434">
    <property type="entry name" value="Homing_endonucl"/>
</dbReference>
<evidence type="ECO:0000313" key="2">
    <source>
        <dbReference type="EMBL" id="AYU74396.1"/>
    </source>
</evidence>
<protein>
    <submittedName>
        <fullName evidence="2">LAGLIDADG endonuclease</fullName>
    </submittedName>
</protein>
<evidence type="ECO:0000259" key="1">
    <source>
        <dbReference type="Pfam" id="PF03161"/>
    </source>
</evidence>
<keyword evidence="2" id="KW-0255">Endonuclease</keyword>
<keyword evidence="2" id="KW-0540">Nuclease</keyword>
<dbReference type="SUPFAM" id="SSF55608">
    <property type="entry name" value="Homing endonucleases"/>
    <property type="match status" value="2"/>
</dbReference>
<feature type="domain" description="Homing endonuclease LAGLIDADG" evidence="1">
    <location>
        <begin position="294"/>
        <end position="465"/>
    </location>
</feature>
<dbReference type="EMBL" id="MH337273">
    <property type="protein sequence ID" value="AYU74396.1"/>
    <property type="molecule type" value="Genomic_DNA"/>
</dbReference>
<dbReference type="RefSeq" id="YP_009543506.1">
    <property type="nucleotide sequence ID" value="NC_040008.1"/>
</dbReference>
<feature type="domain" description="Homing endonuclease LAGLIDADG" evidence="1">
    <location>
        <begin position="52"/>
        <end position="205"/>
    </location>
</feature>
<proteinExistence type="predicted"/>
<reference evidence="2" key="1">
    <citation type="submission" date="2018-05" db="EMBL/GenBank/DDBJ databases">
        <title>Annotation and analysis of the mitochondrial genome of Coniothyrium glycines, causalagent of red leaf blotch of soybean, reveals an abundance of homing endonucleases.</title>
        <authorList>
            <person name="Frederick R.D."/>
            <person name="Stone C.L."/>
            <person name="Tooley P.W."/>
            <person name="Luster D.G."/>
            <person name="Campos B."/>
            <person name="Winegar R.A."/>
            <person name="Melcher U."/>
            <person name="Fletcher J."/>
            <person name="Blagden T."/>
        </authorList>
    </citation>
    <scope>NUCLEOTIDE SEQUENCE</scope>
    <source>
        <strain evidence="2">PG-21</strain>
    </source>
</reference>
<keyword evidence="2" id="KW-0496">Mitochondrion</keyword>
<dbReference type="Gene3D" id="3.10.28.10">
    <property type="entry name" value="Homing endonucleases"/>
    <property type="match status" value="4"/>
</dbReference>
<dbReference type="GeneID" id="38466388"/>
<dbReference type="AlphaFoldDB" id="A0A3G4S724"/>
<dbReference type="GO" id="GO:0004519">
    <property type="term" value="F:endonuclease activity"/>
    <property type="evidence" value="ECO:0007669"/>
    <property type="project" value="UniProtKB-KW"/>
</dbReference>
<dbReference type="Pfam" id="PF03161">
    <property type="entry name" value="LAGLIDADG_2"/>
    <property type="match status" value="2"/>
</dbReference>
<name>A0A3G4S724_9PLEO</name>
<organism evidence="2">
    <name type="scientific">Coniothyrium glycines</name>
    <dbReference type="NCBI Taxonomy" id="1077358"/>
    <lineage>
        <taxon>Eukaryota</taxon>
        <taxon>Fungi</taxon>
        <taxon>Dikarya</taxon>
        <taxon>Ascomycota</taxon>
        <taxon>Pezizomycotina</taxon>
        <taxon>Dothideomycetes</taxon>
        <taxon>Pleosporomycetidae</taxon>
        <taxon>Pleosporales</taxon>
        <taxon>Pleosporineae</taxon>
        <taxon>Coniothyriaceae</taxon>
        <taxon>Coniothyrium</taxon>
    </lineage>
</organism>
<dbReference type="InterPro" id="IPR004860">
    <property type="entry name" value="LAGLIDADG_dom"/>
</dbReference>